<dbReference type="PANTHER" id="PTHR10491:SF4">
    <property type="entry name" value="METHIONINE ADENOSYLTRANSFERASE 2 SUBUNIT BETA"/>
    <property type="match status" value="1"/>
</dbReference>
<dbReference type="InterPro" id="IPR005913">
    <property type="entry name" value="dTDP_dehydrorham_reduct"/>
</dbReference>
<comment type="pathway">
    <text evidence="1 6">Carbohydrate biosynthesis; dTDP-L-rhamnose biosynthesis.</text>
</comment>
<proteinExistence type="inferred from homology"/>
<dbReference type="InterPro" id="IPR029903">
    <property type="entry name" value="RmlD-like-bd"/>
</dbReference>
<dbReference type="InterPro" id="IPR036291">
    <property type="entry name" value="NAD(P)-bd_dom_sf"/>
</dbReference>
<evidence type="ECO:0000313" key="8">
    <source>
        <dbReference type="EMBL" id="QEE48765.1"/>
    </source>
</evidence>
<evidence type="ECO:0000256" key="5">
    <source>
        <dbReference type="ARBA" id="ARBA00048200"/>
    </source>
</evidence>
<feature type="domain" description="RmlD-like substrate binding" evidence="7">
    <location>
        <begin position="1"/>
        <end position="276"/>
    </location>
</feature>
<sequence length="279" mass="31107">MVVLVTGASGQLGQCIKHIAHKYENLTFYYADSKEADVTDKVSLESVFAKIKPDCCINAAAYTAVDKAESDKENAFAINVAGAKNLAEVCVANKATLVHISTDFVFDGEKTTPYTEEDITNPQGVYGLTKRQGEEEIEKILPEHFIIRTSWLYSQFANNFMKTMLRLASERDSLGVIDDQKGTPTNAVDLADAVLKIIVSGKKAYGIYNYSNEGETSWYGFAKEIFKVNKVDIDLKPIPTTAYPTPAKRPKYSVLDKKKIKSTFDLQINNWQDSLQPYN</sequence>
<organism evidence="8 9">
    <name type="scientific">Flavobacterium alkalisoli</name>
    <dbReference type="NCBI Taxonomy" id="2602769"/>
    <lineage>
        <taxon>Bacteria</taxon>
        <taxon>Pseudomonadati</taxon>
        <taxon>Bacteroidota</taxon>
        <taxon>Flavobacteriia</taxon>
        <taxon>Flavobacteriales</taxon>
        <taxon>Flavobacteriaceae</taxon>
        <taxon>Flavobacterium</taxon>
    </lineage>
</organism>
<dbReference type="Pfam" id="PF04321">
    <property type="entry name" value="RmlD_sub_bind"/>
    <property type="match status" value="1"/>
</dbReference>
<gene>
    <name evidence="8" type="primary">rfbD</name>
    <name evidence="8" type="ORF">FUA48_04000</name>
</gene>
<protein>
    <recommendedName>
        <fullName evidence="4 6">dTDP-4-dehydrorhamnose reductase</fullName>
        <ecNumber evidence="3 6">1.1.1.133</ecNumber>
    </recommendedName>
</protein>
<evidence type="ECO:0000256" key="3">
    <source>
        <dbReference type="ARBA" id="ARBA00012929"/>
    </source>
</evidence>
<keyword evidence="6 8" id="KW-0560">Oxidoreductase</keyword>
<dbReference type="CDD" id="cd05254">
    <property type="entry name" value="dTDP_HR_like_SDR_e"/>
    <property type="match status" value="1"/>
</dbReference>
<dbReference type="EMBL" id="CP042831">
    <property type="protein sequence ID" value="QEE48765.1"/>
    <property type="molecule type" value="Genomic_DNA"/>
</dbReference>
<evidence type="ECO:0000313" key="9">
    <source>
        <dbReference type="Proteomes" id="UP000321222"/>
    </source>
</evidence>
<comment type="similarity">
    <text evidence="2 6">Belongs to the dTDP-4-dehydrorhamnose reductase family.</text>
</comment>
<dbReference type="NCBIfam" id="TIGR01214">
    <property type="entry name" value="rmlD"/>
    <property type="match status" value="1"/>
</dbReference>
<dbReference type="OrthoDB" id="9803892at2"/>
<evidence type="ECO:0000256" key="1">
    <source>
        <dbReference type="ARBA" id="ARBA00004781"/>
    </source>
</evidence>
<name>A0A5B9FPL8_9FLAO</name>
<dbReference type="GO" id="GO:0008831">
    <property type="term" value="F:dTDP-4-dehydrorhamnose reductase activity"/>
    <property type="evidence" value="ECO:0007669"/>
    <property type="project" value="UniProtKB-EC"/>
</dbReference>
<dbReference type="GO" id="GO:0005829">
    <property type="term" value="C:cytosol"/>
    <property type="evidence" value="ECO:0007669"/>
    <property type="project" value="TreeGrafter"/>
</dbReference>
<dbReference type="EC" id="1.1.1.133" evidence="3 6"/>
<evidence type="ECO:0000259" key="7">
    <source>
        <dbReference type="Pfam" id="PF04321"/>
    </source>
</evidence>
<dbReference type="Gene3D" id="3.40.50.720">
    <property type="entry name" value="NAD(P)-binding Rossmann-like Domain"/>
    <property type="match status" value="1"/>
</dbReference>
<dbReference type="Gene3D" id="3.90.25.10">
    <property type="entry name" value="UDP-galactose 4-epimerase, domain 1"/>
    <property type="match status" value="1"/>
</dbReference>
<keyword evidence="6" id="KW-0521">NADP</keyword>
<comment type="catalytic activity">
    <reaction evidence="5">
        <text>dTDP-beta-L-rhamnose + NADP(+) = dTDP-4-dehydro-beta-L-rhamnose + NADPH + H(+)</text>
        <dbReference type="Rhea" id="RHEA:21796"/>
        <dbReference type="ChEBI" id="CHEBI:15378"/>
        <dbReference type="ChEBI" id="CHEBI:57510"/>
        <dbReference type="ChEBI" id="CHEBI:57783"/>
        <dbReference type="ChEBI" id="CHEBI:58349"/>
        <dbReference type="ChEBI" id="CHEBI:62830"/>
        <dbReference type="EC" id="1.1.1.133"/>
    </reaction>
</comment>
<dbReference type="KEGG" id="fak:FUA48_04000"/>
<comment type="function">
    <text evidence="6">Catalyzes the reduction of dTDP-6-deoxy-L-lyxo-4-hexulose to yield dTDP-L-rhamnose.</text>
</comment>
<reference evidence="8 9" key="1">
    <citation type="submission" date="2019-08" db="EMBL/GenBank/DDBJ databases">
        <title>Flavobacterium alkalisoli sp. nov., isolated from rhizosphere soil of Suaeda salsa.</title>
        <authorList>
            <person name="Sun J.-Q."/>
            <person name="Xu L."/>
        </authorList>
    </citation>
    <scope>NUCLEOTIDE SEQUENCE [LARGE SCALE GENOMIC DNA]</scope>
    <source>
        <strain evidence="8 9">XS-5</strain>
    </source>
</reference>
<dbReference type="RefSeq" id="WP_147582349.1">
    <property type="nucleotide sequence ID" value="NZ_CP042831.1"/>
</dbReference>
<evidence type="ECO:0000256" key="4">
    <source>
        <dbReference type="ARBA" id="ARBA00017099"/>
    </source>
</evidence>
<dbReference type="AlphaFoldDB" id="A0A5B9FPL8"/>
<evidence type="ECO:0000256" key="6">
    <source>
        <dbReference type="RuleBase" id="RU364082"/>
    </source>
</evidence>
<accession>A0A5B9FPL8</accession>
<evidence type="ECO:0000256" key="2">
    <source>
        <dbReference type="ARBA" id="ARBA00010944"/>
    </source>
</evidence>
<dbReference type="PANTHER" id="PTHR10491">
    <property type="entry name" value="DTDP-4-DEHYDRORHAMNOSE REDUCTASE"/>
    <property type="match status" value="1"/>
</dbReference>
<dbReference type="SUPFAM" id="SSF51735">
    <property type="entry name" value="NAD(P)-binding Rossmann-fold domains"/>
    <property type="match status" value="1"/>
</dbReference>
<keyword evidence="9" id="KW-1185">Reference proteome</keyword>
<dbReference type="Proteomes" id="UP000321222">
    <property type="component" value="Chromosome"/>
</dbReference>
<dbReference type="UniPathway" id="UPA00124"/>
<dbReference type="GO" id="GO:0019305">
    <property type="term" value="P:dTDP-rhamnose biosynthetic process"/>
    <property type="evidence" value="ECO:0007669"/>
    <property type="project" value="UniProtKB-UniPathway"/>
</dbReference>